<evidence type="ECO:0000313" key="4">
    <source>
        <dbReference type="Proteomes" id="UP000482578"/>
    </source>
</evidence>
<sequence>MILKEKVAIAAEDWKQKAGDEAEREMAFYLRRYFADDPHVLVLHDVRLELDGDAAQMDHVLIHKAGLTVVESKSVAGKVQMQADCQWLRWYQDRSSGMASPLVQASLQCEFLRKYLRKFARQPEVIDALAIDYLVAISSRGVFLPPKGQTVGAVCKAELVGERVRAQLSASPELFPAPFRQVLGDYMCRMHTPRQPQPSSSPVSPVEAESRPAAPEPARGDFAVALSAPTAQSKAPQAAAPLRHLEYVGDRLAPMGLLGSVLGAKAYRKVYATLCRKCASQQLEFRHGKYGYYLRCLDCGENTALKLDCRQCGRQTKLRKDDQFLFVECAACKLSEVVHRNDRPLPQLVD</sequence>
<dbReference type="AlphaFoldDB" id="A0A6B2KPY2"/>
<protein>
    <recommendedName>
        <fullName evidence="2">NERD domain-containing protein</fullName>
    </recommendedName>
</protein>
<reference evidence="3 4" key="1">
    <citation type="submission" date="2020-02" db="EMBL/GenBank/DDBJ databases">
        <authorList>
            <person name="Yang Z."/>
        </authorList>
    </citation>
    <scope>NUCLEOTIDE SEQUENCE [LARGE SCALE GENOMIC DNA]</scope>
    <source>
        <strain evidence="3 4">HX-7-9</strain>
    </source>
</reference>
<dbReference type="PROSITE" id="PS50965">
    <property type="entry name" value="NERD"/>
    <property type="match status" value="1"/>
</dbReference>
<feature type="domain" description="NERD" evidence="2">
    <location>
        <begin position="18"/>
        <end position="135"/>
    </location>
</feature>
<dbReference type="Pfam" id="PF08378">
    <property type="entry name" value="NERD"/>
    <property type="match status" value="1"/>
</dbReference>
<dbReference type="Proteomes" id="UP000482578">
    <property type="component" value="Unassembled WGS sequence"/>
</dbReference>
<organism evidence="3 4">
    <name type="scientific">Crenobacter caeni</name>
    <dbReference type="NCBI Taxonomy" id="2705474"/>
    <lineage>
        <taxon>Bacteria</taxon>
        <taxon>Pseudomonadati</taxon>
        <taxon>Pseudomonadota</taxon>
        <taxon>Betaproteobacteria</taxon>
        <taxon>Neisseriales</taxon>
        <taxon>Neisseriaceae</taxon>
        <taxon>Crenobacter</taxon>
    </lineage>
</organism>
<keyword evidence="4" id="KW-1185">Reference proteome</keyword>
<dbReference type="RefSeq" id="WP_163315524.1">
    <property type="nucleotide sequence ID" value="NZ_JAAGAA010000004.1"/>
</dbReference>
<accession>A0A6B2KPY2</accession>
<dbReference type="EMBL" id="JAAGAA010000004">
    <property type="protein sequence ID" value="NDV12292.1"/>
    <property type="molecule type" value="Genomic_DNA"/>
</dbReference>
<gene>
    <name evidence="3" type="ORF">GZH52_05715</name>
</gene>
<evidence type="ECO:0000313" key="3">
    <source>
        <dbReference type="EMBL" id="NDV12292.1"/>
    </source>
</evidence>
<comment type="caution">
    <text evidence="3">The sequence shown here is derived from an EMBL/GenBank/DDBJ whole genome shotgun (WGS) entry which is preliminary data.</text>
</comment>
<evidence type="ECO:0000259" key="2">
    <source>
        <dbReference type="PROSITE" id="PS50965"/>
    </source>
</evidence>
<proteinExistence type="predicted"/>
<evidence type="ECO:0000256" key="1">
    <source>
        <dbReference type="SAM" id="MobiDB-lite"/>
    </source>
</evidence>
<dbReference type="InterPro" id="IPR011528">
    <property type="entry name" value="NERD"/>
</dbReference>
<feature type="compositionally biased region" description="Low complexity" evidence="1">
    <location>
        <begin position="193"/>
        <end position="216"/>
    </location>
</feature>
<feature type="region of interest" description="Disordered" evidence="1">
    <location>
        <begin position="190"/>
        <end position="216"/>
    </location>
</feature>
<name>A0A6B2KPY2_9NEIS</name>